<protein>
    <submittedName>
        <fullName evidence="8">Zn(2)-C6 fungal-type domain-containing protein</fullName>
    </submittedName>
</protein>
<dbReference type="Pfam" id="PF05199">
    <property type="entry name" value="GMC_oxred_C"/>
    <property type="match status" value="1"/>
</dbReference>
<evidence type="ECO:0000256" key="3">
    <source>
        <dbReference type="ARBA" id="ARBA00022630"/>
    </source>
</evidence>
<dbReference type="SUPFAM" id="SSF54373">
    <property type="entry name" value="FAD-linked reductases, C-terminal domain"/>
    <property type="match status" value="1"/>
</dbReference>
<evidence type="ECO:0000259" key="7">
    <source>
        <dbReference type="PROSITE" id="PS00624"/>
    </source>
</evidence>
<evidence type="ECO:0000256" key="2">
    <source>
        <dbReference type="ARBA" id="ARBA00010790"/>
    </source>
</evidence>
<dbReference type="AlphaFoldDB" id="A0A5K1K136"/>
<dbReference type="GO" id="GO:0050660">
    <property type="term" value="F:flavin adenine dinucleotide binding"/>
    <property type="evidence" value="ECO:0007669"/>
    <property type="project" value="InterPro"/>
</dbReference>
<accession>A0A5K1K136</accession>
<dbReference type="PANTHER" id="PTHR11552">
    <property type="entry name" value="GLUCOSE-METHANOL-CHOLINE GMC OXIDOREDUCTASE"/>
    <property type="match status" value="1"/>
</dbReference>
<evidence type="ECO:0000256" key="4">
    <source>
        <dbReference type="ARBA" id="ARBA00022827"/>
    </source>
</evidence>
<organism evidence="8">
    <name type="scientific">Ganoderma boninense</name>
    <dbReference type="NCBI Taxonomy" id="34458"/>
    <lineage>
        <taxon>Eukaryota</taxon>
        <taxon>Fungi</taxon>
        <taxon>Dikarya</taxon>
        <taxon>Basidiomycota</taxon>
        <taxon>Agaricomycotina</taxon>
        <taxon>Agaricomycetes</taxon>
        <taxon>Polyporales</taxon>
        <taxon>Polyporaceae</taxon>
        <taxon>Ganoderma</taxon>
    </lineage>
</organism>
<evidence type="ECO:0000256" key="1">
    <source>
        <dbReference type="ARBA" id="ARBA00001974"/>
    </source>
</evidence>
<feature type="domain" description="Glucose-methanol-choline oxidoreductase N-terminal" evidence="7">
    <location>
        <begin position="244"/>
        <end position="258"/>
    </location>
</feature>
<feature type="binding site" evidence="5">
    <location>
        <begin position="461"/>
        <end position="462"/>
    </location>
    <ligand>
        <name>FAD</name>
        <dbReference type="ChEBI" id="CHEBI:57692"/>
    </ligand>
</feature>
<proteinExistence type="inferred from homology"/>
<dbReference type="Gene3D" id="3.50.50.60">
    <property type="entry name" value="FAD/NAD(P)-binding domain"/>
    <property type="match status" value="2"/>
</dbReference>
<feature type="binding site" evidence="5">
    <location>
        <begin position="124"/>
        <end position="127"/>
    </location>
    <ligand>
        <name>FAD</name>
        <dbReference type="ChEBI" id="CHEBI:57692"/>
    </ligand>
</feature>
<evidence type="ECO:0000256" key="5">
    <source>
        <dbReference type="PIRSR" id="PIRSR000137-2"/>
    </source>
</evidence>
<gene>
    <name evidence="8" type="primary">G4MT41</name>
</gene>
<dbReference type="EMBL" id="LR727387">
    <property type="protein sequence ID" value="VWO99076.1"/>
    <property type="molecule type" value="Genomic_DNA"/>
</dbReference>
<dbReference type="PROSITE" id="PS00624">
    <property type="entry name" value="GMC_OXRED_2"/>
    <property type="match status" value="1"/>
</dbReference>
<keyword evidence="3" id="KW-0285">Flavoprotein</keyword>
<feature type="chain" id="PRO_5023936405" evidence="6">
    <location>
        <begin position="22"/>
        <end position="506"/>
    </location>
</feature>
<dbReference type="InterPro" id="IPR036188">
    <property type="entry name" value="FAD/NAD-bd_sf"/>
</dbReference>
<reference evidence="8" key="1">
    <citation type="submission" date="2019-10" db="EMBL/GenBank/DDBJ databases">
        <authorList>
            <person name="Nor Muhammad N."/>
        </authorList>
    </citation>
    <scope>NUCLEOTIDE SEQUENCE</scope>
</reference>
<sequence>MRRPRPVVLALVVAGLGLTRAALFADPSDFPPDRKYEYIVVGAGPGGSVVASRLSEDPNANVLLIEAGPNDEGILEIEVPYLGYTLQPDTAYDWNYTTTPQKGLDDRVILYSRGRVLGGSSSINLMVWTRSSRDDFDRYASVSGDDGWSWDAVEPYFREIEHLVPPVDHHNTSGQVDFDIHGHRGPVNITVANVPFPIDPHVYGTTQDLSKEFPYNGDMNSGNPIGIGQLSSWRATKEIILSAGAINTPQLLMLSGIGPSVQLAGIAVETLVDNPPLDSTSPIIRANSTLFNELLAEWEAEQQGVMANGGSNHVGWLRIPEDDPVWLTEKDPSAGPTSPHYEFLFRLYHQPGFTSTVAGTPVPSTGYFMTISAVVVSPSSSGSITLSSKSPFDFPIIDPAFLSTSFDVYAMRAAIRSVARFVSAKTWDGFITGQAASFASVDLSSDESVDAWARSQASTIWHPTGTARMGGCGDNDSVVDPDLRVKGTKGLRVVDASVLVSGILLF</sequence>
<keyword evidence="6" id="KW-0732">Signal</keyword>
<evidence type="ECO:0000313" key="8">
    <source>
        <dbReference type="EMBL" id="VWO99076.1"/>
    </source>
</evidence>
<dbReference type="Gene3D" id="3.30.560.10">
    <property type="entry name" value="Glucose Oxidase, domain 3"/>
    <property type="match status" value="2"/>
</dbReference>
<dbReference type="PANTHER" id="PTHR11552:SF147">
    <property type="entry name" value="CHOLINE DEHYDROGENASE, MITOCHONDRIAL"/>
    <property type="match status" value="1"/>
</dbReference>
<keyword evidence="4 5" id="KW-0274">FAD</keyword>
<dbReference type="SUPFAM" id="SSF51905">
    <property type="entry name" value="FAD/NAD(P)-binding domain"/>
    <property type="match status" value="1"/>
</dbReference>
<dbReference type="GO" id="GO:0016614">
    <property type="term" value="F:oxidoreductase activity, acting on CH-OH group of donors"/>
    <property type="evidence" value="ECO:0007669"/>
    <property type="project" value="InterPro"/>
</dbReference>
<dbReference type="InterPro" id="IPR007867">
    <property type="entry name" value="GMC_OxRtase_C"/>
</dbReference>
<feature type="binding site" evidence="5">
    <location>
        <position position="116"/>
    </location>
    <ligand>
        <name>FAD</name>
        <dbReference type="ChEBI" id="CHEBI:57692"/>
    </ligand>
</feature>
<evidence type="ECO:0000256" key="6">
    <source>
        <dbReference type="SAM" id="SignalP"/>
    </source>
</evidence>
<dbReference type="InterPro" id="IPR012132">
    <property type="entry name" value="GMC_OxRdtase"/>
</dbReference>
<dbReference type="InterPro" id="IPR000172">
    <property type="entry name" value="GMC_OxRdtase_N"/>
</dbReference>
<dbReference type="Pfam" id="PF00732">
    <property type="entry name" value="GMC_oxred_N"/>
    <property type="match status" value="2"/>
</dbReference>
<comment type="similarity">
    <text evidence="2">Belongs to the GMC oxidoreductase family.</text>
</comment>
<comment type="cofactor">
    <cofactor evidence="1 5">
        <name>FAD</name>
        <dbReference type="ChEBI" id="CHEBI:57692"/>
    </cofactor>
</comment>
<name>A0A5K1K136_9APHY</name>
<feature type="signal peptide" evidence="6">
    <location>
        <begin position="1"/>
        <end position="21"/>
    </location>
</feature>
<dbReference type="PIRSF" id="PIRSF000137">
    <property type="entry name" value="Alcohol_oxidase"/>
    <property type="match status" value="1"/>
</dbReference>